<evidence type="ECO:0000256" key="2">
    <source>
        <dbReference type="ARBA" id="ARBA00006053"/>
    </source>
</evidence>
<evidence type="ECO:0000256" key="7">
    <source>
        <dbReference type="ARBA" id="ARBA00023053"/>
    </source>
</evidence>
<keyword evidence="3" id="KW-0963">Cytoplasm</keyword>
<dbReference type="Pfam" id="PF00227">
    <property type="entry name" value="Proteasome"/>
    <property type="match status" value="1"/>
</dbReference>
<protein>
    <submittedName>
        <fullName evidence="8">ATP-dependent protease HslVU, peptidase subunit</fullName>
    </submittedName>
</protein>
<evidence type="ECO:0000256" key="3">
    <source>
        <dbReference type="ARBA" id="ARBA00022490"/>
    </source>
</evidence>
<evidence type="ECO:0000256" key="6">
    <source>
        <dbReference type="ARBA" id="ARBA00022801"/>
    </source>
</evidence>
<dbReference type="PIRSF" id="PIRSF039093">
    <property type="entry name" value="HslV"/>
    <property type="match status" value="1"/>
</dbReference>
<dbReference type="Proteomes" id="UP000005273">
    <property type="component" value="Unassembled WGS sequence"/>
</dbReference>
<gene>
    <name evidence="8" type="ORF">HMPREF1705_02833</name>
</gene>
<dbReference type="OrthoDB" id="9804884at2"/>
<dbReference type="NCBIfam" id="TIGR03692">
    <property type="entry name" value="ATP_dep_HslV"/>
    <property type="match status" value="1"/>
</dbReference>
<keyword evidence="4 8" id="KW-0645">Protease</keyword>
<evidence type="ECO:0000256" key="5">
    <source>
        <dbReference type="ARBA" id="ARBA00022723"/>
    </source>
</evidence>
<keyword evidence="7" id="KW-0915">Sodium</keyword>
<dbReference type="GO" id="GO:0046872">
    <property type="term" value="F:metal ion binding"/>
    <property type="evidence" value="ECO:0007669"/>
    <property type="project" value="UniProtKB-KW"/>
</dbReference>
<dbReference type="GO" id="GO:0009376">
    <property type="term" value="C:HslUV protease complex"/>
    <property type="evidence" value="ECO:0007669"/>
    <property type="project" value="InterPro"/>
</dbReference>
<evidence type="ECO:0000256" key="4">
    <source>
        <dbReference type="ARBA" id="ARBA00022670"/>
    </source>
</evidence>
<dbReference type="CDD" id="cd01913">
    <property type="entry name" value="protease_HslV"/>
    <property type="match status" value="1"/>
</dbReference>
<evidence type="ECO:0000313" key="8">
    <source>
        <dbReference type="EMBL" id="KRT35597.1"/>
    </source>
</evidence>
<comment type="caution">
    <text evidence="8">The sequence shown here is derived from an EMBL/GenBank/DDBJ whole genome shotgun (WGS) entry which is preliminary data.</text>
</comment>
<comment type="similarity">
    <text evidence="2">Belongs to the peptidase T1B family. HslV subfamily.</text>
</comment>
<dbReference type="InterPro" id="IPR022281">
    <property type="entry name" value="ATP-dep_Prtase_HsIV_su"/>
</dbReference>
<dbReference type="PANTHER" id="PTHR32194">
    <property type="entry name" value="METALLOPROTEASE TLDD"/>
    <property type="match status" value="1"/>
</dbReference>
<comment type="subcellular location">
    <subcellularLocation>
        <location evidence="1">Cytoplasm</location>
    </subcellularLocation>
</comment>
<dbReference type="RefSeq" id="WP_057940800.1">
    <property type="nucleotide sequence ID" value="NZ_ACJX03000001.1"/>
</dbReference>
<dbReference type="GO" id="GO:0005839">
    <property type="term" value="C:proteasome core complex"/>
    <property type="evidence" value="ECO:0007669"/>
    <property type="project" value="InterPro"/>
</dbReference>
<dbReference type="GO" id="GO:0004298">
    <property type="term" value="F:threonine-type endopeptidase activity"/>
    <property type="evidence" value="ECO:0007669"/>
    <property type="project" value="InterPro"/>
</dbReference>
<sequence length="178" mass="19030">MFKGTTIICVRRGDEVAMAGDGQVTLEHQIIKNGAKKVRRLAGGNVLAGFAGSTADAMTLLERFERYLEGHSGNLMRAAVDLVKEWRTDKALRRLEAMMLVADLRQTLLLSGAGDVLEPDSDVASIGSGSGYALAAAKAFIEVSDMGAGEIAKRSLQIASELCIYTNDIITLEVIKGE</sequence>
<keyword evidence="9" id="KW-1185">Reference proteome</keyword>
<dbReference type="Gene3D" id="3.60.20.10">
    <property type="entry name" value="Glutamine Phosphoribosylpyrophosphate, subunit 1, domain 1"/>
    <property type="match status" value="1"/>
</dbReference>
<accession>A0A0T5XB58</accession>
<proteinExistence type="inferred from homology"/>
<dbReference type="InterPro" id="IPR023333">
    <property type="entry name" value="Proteasome_suB-type"/>
</dbReference>
<dbReference type="PROSITE" id="PS51476">
    <property type="entry name" value="PROTEASOME_BETA_2"/>
    <property type="match status" value="1"/>
</dbReference>
<dbReference type="STRING" id="592015.HMPREF1705_02833"/>
<evidence type="ECO:0000313" key="9">
    <source>
        <dbReference type="Proteomes" id="UP000005273"/>
    </source>
</evidence>
<reference evidence="9" key="1">
    <citation type="submission" date="2012-09" db="EMBL/GenBank/DDBJ databases">
        <authorList>
            <person name="Weinstock G."/>
            <person name="Sodergren E."/>
            <person name="Clifton S."/>
            <person name="Fulton L."/>
            <person name="Fulton B."/>
            <person name="Courtney L."/>
            <person name="Fronick C."/>
            <person name="Harrison M."/>
            <person name="Strong C."/>
            <person name="Farmer C."/>
            <person name="Delehaunty K."/>
            <person name="Markovic C."/>
            <person name="Hall O."/>
            <person name="Minx P."/>
            <person name="Tomlinson C."/>
            <person name="Mitreva M."/>
            <person name="Nelson J."/>
            <person name="Hou S."/>
            <person name="Wollam A."/>
            <person name="Pepin K.H."/>
            <person name="Johnson M."/>
            <person name="Bhonagiri V."/>
            <person name="Nash W.E."/>
            <person name="Suruliraj S."/>
            <person name="Warren W."/>
            <person name="Chinwalla A."/>
            <person name="Mardis E.R."/>
            <person name="Wilson R.K."/>
        </authorList>
    </citation>
    <scope>NUCLEOTIDE SEQUENCE [LARGE SCALE GENOMIC DNA]</scope>
    <source>
        <strain evidence="9">OS1</strain>
    </source>
</reference>
<keyword evidence="6" id="KW-0378">Hydrolase</keyword>
<evidence type="ECO:0000256" key="1">
    <source>
        <dbReference type="ARBA" id="ARBA00004496"/>
    </source>
</evidence>
<keyword evidence="5" id="KW-0479">Metal-binding</keyword>
<name>A0A0T5XB58_9BACT</name>
<dbReference type="EMBL" id="ACJX03000001">
    <property type="protein sequence ID" value="KRT35597.1"/>
    <property type="molecule type" value="Genomic_DNA"/>
</dbReference>
<dbReference type="GO" id="GO:0051603">
    <property type="term" value="P:proteolysis involved in protein catabolic process"/>
    <property type="evidence" value="ECO:0007669"/>
    <property type="project" value="InterPro"/>
</dbReference>
<dbReference type="PANTHER" id="PTHR32194:SF0">
    <property type="entry name" value="ATP-DEPENDENT PROTEASE SUBUNIT HSLV"/>
    <property type="match status" value="1"/>
</dbReference>
<dbReference type="InterPro" id="IPR001353">
    <property type="entry name" value="Proteasome_sua/b"/>
</dbReference>
<organism evidence="8 9">
    <name type="scientific">Acetomicrobium hydrogeniformans ATCC BAA-1850</name>
    <dbReference type="NCBI Taxonomy" id="592015"/>
    <lineage>
        <taxon>Bacteria</taxon>
        <taxon>Thermotogati</taxon>
        <taxon>Synergistota</taxon>
        <taxon>Synergistia</taxon>
        <taxon>Synergistales</taxon>
        <taxon>Acetomicrobiaceae</taxon>
        <taxon>Acetomicrobium</taxon>
    </lineage>
</organism>
<dbReference type="NCBIfam" id="NF003964">
    <property type="entry name" value="PRK05456.1"/>
    <property type="match status" value="1"/>
</dbReference>
<dbReference type="AlphaFoldDB" id="A0A0T5XB58"/>
<dbReference type="InterPro" id="IPR029055">
    <property type="entry name" value="Ntn_hydrolases_N"/>
</dbReference>
<dbReference type="eggNOG" id="COG5405">
    <property type="taxonomic scope" value="Bacteria"/>
</dbReference>
<dbReference type="SUPFAM" id="SSF56235">
    <property type="entry name" value="N-terminal nucleophile aminohydrolases (Ntn hydrolases)"/>
    <property type="match status" value="1"/>
</dbReference>